<evidence type="ECO:0000256" key="1">
    <source>
        <dbReference type="SAM" id="Coils"/>
    </source>
</evidence>
<dbReference type="Proteomes" id="UP001283109">
    <property type="component" value="Unassembled WGS sequence"/>
</dbReference>
<keyword evidence="4" id="KW-1185">Reference proteome</keyword>
<organism evidence="3 4">
    <name type="scientific">Microbacterium arthrosphaerae</name>
    <dbReference type="NCBI Taxonomy" id="792652"/>
    <lineage>
        <taxon>Bacteria</taxon>
        <taxon>Bacillati</taxon>
        <taxon>Actinomycetota</taxon>
        <taxon>Actinomycetes</taxon>
        <taxon>Micrococcales</taxon>
        <taxon>Microbacteriaceae</taxon>
        <taxon>Microbacterium</taxon>
    </lineage>
</organism>
<dbReference type="EMBL" id="JAWQEV010000002">
    <property type="protein sequence ID" value="MDW4572906.1"/>
    <property type="molecule type" value="Genomic_DNA"/>
</dbReference>
<evidence type="ECO:0000313" key="3">
    <source>
        <dbReference type="EMBL" id="MDW4572906.1"/>
    </source>
</evidence>
<sequence>MSLITLQSLPTLTIDAAALAGAAISLRAAARQTTELGTQTVSAWNGLPASYDTPECTDAVYKMAVVGEACTDFEDGLGSAATILGRLADDLTEVAQHIDALRADVEELRAEVLNYRWDEAGLNAASEQSVLLYGYDTIDRQWGEGHFQRNALLIDLRDFIQGTLDQVIADAARDLRAIGEPVGLGPLMTRTAALASGMTWGERQEQFTTKLAISALNQLSLLNDPAAVRELLAQHPEWADLLRLHPPAPDAVSDWWAGIEDDAVRSALVMGMPALVGALGGLPASVRVSANRETAMQRLSKLQSELDRLEVRDYDENQPYAHEGALADYIQRRAELKTELKYLQRVADGEVQLYLYDRDRGQVIEMFGDVDKADVVLSFMPGTNTSMESFYDRKFGITPFTHWEVQNAERDVNVAGFVVMQGAFPNLDVLASGPQYNAYAEVLGRRYAGFSRELDVIAPSTPVMSVEHSFGSGVAGVAESNGAHFDARYTLAGIGMTEGWEKQLGTKYFAAQGPGDINRYLDEVQAGGLGYAVSPHAANGFEERPTNFGVPDLWPHVLFGPGGVVVGAGTGGLEQHNGIISADESVNGIVLNDVALKLRELAGAAK</sequence>
<keyword evidence="1" id="KW-0175">Coiled coil</keyword>
<accession>A0ABU4H0Q8</accession>
<comment type="caution">
    <text evidence="3">The sequence shown here is derived from an EMBL/GenBank/DDBJ whole genome shotgun (WGS) entry which is preliminary data.</text>
</comment>
<evidence type="ECO:0000313" key="4">
    <source>
        <dbReference type="Proteomes" id="UP001283109"/>
    </source>
</evidence>
<keyword evidence="3" id="KW-0378">Hydrolase</keyword>
<dbReference type="RefSeq" id="WP_318353412.1">
    <property type="nucleotide sequence ID" value="NZ_JAWQEV010000002.1"/>
</dbReference>
<dbReference type="Pfam" id="PF06259">
    <property type="entry name" value="Abhydrolase_8"/>
    <property type="match status" value="1"/>
</dbReference>
<name>A0ABU4H0Q8_9MICO</name>
<gene>
    <name evidence="3" type="ORF">R8Z58_09000</name>
</gene>
<protein>
    <submittedName>
        <fullName evidence="3">Alpha/beta hydrolase</fullName>
    </submittedName>
</protein>
<feature type="domain" description="DUF1023" evidence="2">
    <location>
        <begin position="359"/>
        <end position="518"/>
    </location>
</feature>
<proteinExistence type="predicted"/>
<feature type="coiled-coil region" evidence="1">
    <location>
        <begin position="292"/>
        <end position="346"/>
    </location>
</feature>
<feature type="coiled-coil region" evidence="1">
    <location>
        <begin position="91"/>
        <end position="118"/>
    </location>
</feature>
<dbReference type="InterPro" id="IPR010427">
    <property type="entry name" value="DUF1023"/>
</dbReference>
<dbReference type="GO" id="GO:0016787">
    <property type="term" value="F:hydrolase activity"/>
    <property type="evidence" value="ECO:0007669"/>
    <property type="project" value="UniProtKB-KW"/>
</dbReference>
<evidence type="ECO:0000259" key="2">
    <source>
        <dbReference type="Pfam" id="PF06259"/>
    </source>
</evidence>
<reference evidence="3 4" key="1">
    <citation type="submission" date="2023-11" db="EMBL/GenBank/DDBJ databases">
        <title>Draft genome sequence of Microbacterium arthrosphaerae JCM 30492.</title>
        <authorList>
            <person name="Zhang G."/>
            <person name="Ding Y."/>
        </authorList>
    </citation>
    <scope>NUCLEOTIDE SEQUENCE [LARGE SCALE GENOMIC DNA]</scope>
    <source>
        <strain evidence="3 4">JCM 30492</strain>
    </source>
</reference>